<dbReference type="PANTHER" id="PTHR43393">
    <property type="entry name" value="CYTOKININ RIBOSIDE 5'-MONOPHOSPHATE PHOSPHORIBOHYDROLASE"/>
    <property type="match status" value="1"/>
</dbReference>
<dbReference type="SUPFAM" id="SSF102405">
    <property type="entry name" value="MCP/YpsA-like"/>
    <property type="match status" value="1"/>
</dbReference>
<accession>A0A2V2NBU5</accession>
<dbReference type="Gene3D" id="3.40.50.450">
    <property type="match status" value="1"/>
</dbReference>
<reference evidence="1 2" key="1">
    <citation type="submission" date="2018-05" db="EMBL/GenBank/DDBJ databases">
        <title>Draft genome of Methanospirillum lacunae Ki8-1.</title>
        <authorList>
            <person name="Dueholm M.S."/>
            <person name="Nielsen P.H."/>
            <person name="Bakmann L.F."/>
            <person name="Otzen D.E."/>
        </authorList>
    </citation>
    <scope>NUCLEOTIDE SEQUENCE [LARGE SCALE GENOMIC DNA]</scope>
    <source>
        <strain evidence="1 2">Ki8-1</strain>
    </source>
</reference>
<dbReference type="InterPro" id="IPR005268">
    <property type="entry name" value="CHP00725"/>
</dbReference>
<dbReference type="InterPro" id="IPR041164">
    <property type="entry name" value="LDcluster4"/>
</dbReference>
<evidence type="ECO:0000313" key="1">
    <source>
        <dbReference type="EMBL" id="PWR73817.1"/>
    </source>
</evidence>
<organism evidence="1 2">
    <name type="scientific">Methanospirillum lacunae</name>
    <dbReference type="NCBI Taxonomy" id="668570"/>
    <lineage>
        <taxon>Archaea</taxon>
        <taxon>Methanobacteriati</taxon>
        <taxon>Methanobacteriota</taxon>
        <taxon>Stenosarchaea group</taxon>
        <taxon>Methanomicrobia</taxon>
        <taxon>Methanomicrobiales</taxon>
        <taxon>Methanospirillaceae</taxon>
        <taxon>Methanospirillum</taxon>
    </lineage>
</organism>
<dbReference type="GO" id="GO:0005829">
    <property type="term" value="C:cytosol"/>
    <property type="evidence" value="ECO:0007669"/>
    <property type="project" value="TreeGrafter"/>
</dbReference>
<comment type="caution">
    <text evidence="1">The sequence shown here is derived from an EMBL/GenBank/DDBJ whole genome shotgun (WGS) entry which is preliminary data.</text>
</comment>
<dbReference type="AlphaFoldDB" id="A0A2V2NBU5"/>
<dbReference type="EMBL" id="QGMY01000002">
    <property type="protein sequence ID" value="PWR73817.1"/>
    <property type="molecule type" value="Genomic_DNA"/>
</dbReference>
<dbReference type="RefSeq" id="WP_109967097.1">
    <property type="nucleotide sequence ID" value="NZ_CP176093.1"/>
</dbReference>
<protein>
    <submittedName>
        <fullName evidence="1">TIGR00725 family protein</fullName>
    </submittedName>
</protein>
<keyword evidence="2" id="KW-1185">Reference proteome</keyword>
<dbReference type="OrthoDB" id="9570at2157"/>
<gene>
    <name evidence="1" type="ORF">DK846_01210</name>
</gene>
<name>A0A2V2NBU5_9EURY</name>
<sequence length="153" mass="16009">MRRYQIAVIGAAEAKEWEKELAFSVGRLIAAEGCILLTGGRGGVMEAASQGASEAGGFVAGIVPGSEGNQYLDLIIKTQMGQARNVILVESADAVIAVSGSYGTLSEIGVSLRIGTPVFGIKTWDIPGLIPCQTPEEAVYSALEFCNSMRISI</sequence>
<dbReference type="Pfam" id="PF18306">
    <property type="entry name" value="LDcluster4"/>
    <property type="match status" value="1"/>
</dbReference>
<dbReference type="Proteomes" id="UP000245657">
    <property type="component" value="Unassembled WGS sequence"/>
</dbReference>
<proteinExistence type="predicted"/>
<evidence type="ECO:0000313" key="2">
    <source>
        <dbReference type="Proteomes" id="UP000245657"/>
    </source>
</evidence>
<dbReference type="InterPro" id="IPR052341">
    <property type="entry name" value="LOG_family_nucleotidases"/>
</dbReference>
<dbReference type="NCBIfam" id="TIGR00725">
    <property type="entry name" value="TIGR00725 family protein"/>
    <property type="match status" value="1"/>
</dbReference>
<dbReference type="PANTHER" id="PTHR43393:SF3">
    <property type="entry name" value="LYSINE DECARBOXYLASE-LIKE PROTEIN"/>
    <property type="match status" value="1"/>
</dbReference>
<dbReference type="GeneID" id="97549146"/>